<dbReference type="EMBL" id="BPLQ01005331">
    <property type="protein sequence ID" value="GIY14165.1"/>
    <property type="molecule type" value="Genomic_DNA"/>
</dbReference>
<evidence type="ECO:0000313" key="9">
    <source>
        <dbReference type="EMBL" id="GIY14165.1"/>
    </source>
</evidence>
<dbReference type="GO" id="GO:0016020">
    <property type="term" value="C:membrane"/>
    <property type="evidence" value="ECO:0007669"/>
    <property type="project" value="UniProtKB-SubCell"/>
</dbReference>
<evidence type="ECO:0000256" key="5">
    <source>
        <dbReference type="ARBA" id="ARBA00023136"/>
    </source>
</evidence>
<sequence>MDGKDMAAEANRKVPECDVTPSEPEAKLATKESFWHIDRTMLRFKIHFFLYIGGLAAVIPFIVVFAKKRLGLSATSLGSVLTSQMFIFIFTKPLIGYIADYFNRLKAIICTLTVINGVCMFLLLAIPQFERDTQEEASFATNVCHKYKQLSQFKANISILHCTSFDYTVSSNQDEISISCTIDTDYHGNISEKLFVINETAYSEFVCNEMKLKEKQKVQLFCNDSRTLDHILCLCDPVSLCGNYSTDCIDSLQSYSPLLNEMNKIIAAESLSICFLSSDNLLNIFVSRRFQNTVSENTLGTEDYNHNIANDFQTVQFWAFAILFSVASVCGNAIFTLSDTACCESVQKTGSDFGRQRLWGSIGWGVTAPLAGWLNDFTVNFTTSWTLMAVMMLLFLYNIYKMDLVKPHFSQNILKDVGTVLKSKEFLMYEAVIFLNGLGAGMIWFYLIWFLSSIGGSDFLCGFCLTVQCFGGALPLMLFSGWIIRKVGHFHILCLSLLAYTIRFLWYSYLYNPWWVLPVEVLHGVTYGLLCTVLASYGKLSSKPGTEATTQSILFSTHEGLGEGIGCIFAGIGFDYLGGHQTFFISGIFAACGFGISLVLSFFIRKQKGAAPITSQS</sequence>
<dbReference type="InterPro" id="IPR024989">
    <property type="entry name" value="MFS_assoc_dom"/>
</dbReference>
<dbReference type="Proteomes" id="UP001054837">
    <property type="component" value="Unassembled WGS sequence"/>
</dbReference>
<gene>
    <name evidence="9" type="primary">MFSD6_8</name>
    <name evidence="9" type="ORF">CDAR_225501</name>
</gene>
<dbReference type="PANTHER" id="PTHR16172">
    <property type="entry name" value="MAJOR FACILITATOR SUPERFAMILY DOMAIN-CONTAINING PROTEIN 6-LIKE"/>
    <property type="match status" value="1"/>
</dbReference>
<evidence type="ECO:0000256" key="6">
    <source>
        <dbReference type="SAM" id="MobiDB-lite"/>
    </source>
</evidence>
<comment type="similarity">
    <text evidence="2">Belongs to the major facilitator superfamily. MFSD6 family.</text>
</comment>
<feature type="region of interest" description="Disordered" evidence="6">
    <location>
        <begin position="1"/>
        <end position="24"/>
    </location>
</feature>
<accession>A0AAV4R1G8</accession>
<feature type="transmembrane region" description="Helical" evidence="7">
    <location>
        <begin position="583"/>
        <end position="604"/>
    </location>
</feature>
<feature type="transmembrane region" description="Helical" evidence="7">
    <location>
        <begin position="457"/>
        <end position="478"/>
    </location>
</feature>
<keyword evidence="5 7" id="KW-0472">Membrane</keyword>
<proteinExistence type="inferred from homology"/>
<feature type="transmembrane region" description="Helical" evidence="7">
    <location>
        <begin position="490"/>
        <end position="509"/>
    </location>
</feature>
<feature type="transmembrane region" description="Helical" evidence="7">
    <location>
        <begin position="48"/>
        <end position="66"/>
    </location>
</feature>
<evidence type="ECO:0000256" key="4">
    <source>
        <dbReference type="ARBA" id="ARBA00022989"/>
    </source>
</evidence>
<evidence type="ECO:0000256" key="3">
    <source>
        <dbReference type="ARBA" id="ARBA00022692"/>
    </source>
</evidence>
<feature type="transmembrane region" description="Helical" evidence="7">
    <location>
        <begin position="358"/>
        <end position="375"/>
    </location>
</feature>
<feature type="transmembrane region" description="Helical" evidence="7">
    <location>
        <begin position="431"/>
        <end position="451"/>
    </location>
</feature>
<feature type="transmembrane region" description="Helical" evidence="7">
    <location>
        <begin position="317"/>
        <end position="337"/>
    </location>
</feature>
<organism evidence="9 10">
    <name type="scientific">Caerostris darwini</name>
    <dbReference type="NCBI Taxonomy" id="1538125"/>
    <lineage>
        <taxon>Eukaryota</taxon>
        <taxon>Metazoa</taxon>
        <taxon>Ecdysozoa</taxon>
        <taxon>Arthropoda</taxon>
        <taxon>Chelicerata</taxon>
        <taxon>Arachnida</taxon>
        <taxon>Araneae</taxon>
        <taxon>Araneomorphae</taxon>
        <taxon>Entelegynae</taxon>
        <taxon>Araneoidea</taxon>
        <taxon>Araneidae</taxon>
        <taxon>Caerostris</taxon>
    </lineage>
</organism>
<feature type="compositionally biased region" description="Basic and acidic residues" evidence="6">
    <location>
        <begin position="1"/>
        <end position="16"/>
    </location>
</feature>
<protein>
    <submittedName>
        <fullName evidence="9">Major facilitator superfamily domain-containing protein 6</fullName>
    </submittedName>
</protein>
<keyword evidence="10" id="KW-1185">Reference proteome</keyword>
<feature type="domain" description="Major facilitator superfamily associated" evidence="8">
    <location>
        <begin position="42"/>
        <end position="583"/>
    </location>
</feature>
<feature type="transmembrane region" description="Helical" evidence="7">
    <location>
        <begin position="72"/>
        <end position="95"/>
    </location>
</feature>
<dbReference type="AlphaFoldDB" id="A0AAV4R1G8"/>
<evidence type="ECO:0000256" key="7">
    <source>
        <dbReference type="SAM" id="Phobius"/>
    </source>
</evidence>
<feature type="transmembrane region" description="Helical" evidence="7">
    <location>
        <begin position="107"/>
        <end position="126"/>
    </location>
</feature>
<evidence type="ECO:0000313" key="10">
    <source>
        <dbReference type="Proteomes" id="UP001054837"/>
    </source>
</evidence>
<evidence type="ECO:0000256" key="1">
    <source>
        <dbReference type="ARBA" id="ARBA00004141"/>
    </source>
</evidence>
<dbReference type="InterPro" id="IPR051717">
    <property type="entry name" value="MFS_MFSD6"/>
</dbReference>
<evidence type="ECO:0000259" key="8">
    <source>
        <dbReference type="Pfam" id="PF12832"/>
    </source>
</evidence>
<reference evidence="9 10" key="1">
    <citation type="submission" date="2021-06" db="EMBL/GenBank/DDBJ databases">
        <title>Caerostris darwini draft genome.</title>
        <authorList>
            <person name="Kono N."/>
            <person name="Arakawa K."/>
        </authorList>
    </citation>
    <scope>NUCLEOTIDE SEQUENCE [LARGE SCALE GENOMIC DNA]</scope>
</reference>
<keyword evidence="3 7" id="KW-0812">Transmembrane</keyword>
<dbReference type="Gene3D" id="1.20.1250.20">
    <property type="entry name" value="MFS general substrate transporter like domains"/>
    <property type="match status" value="3"/>
</dbReference>
<feature type="transmembrane region" description="Helical" evidence="7">
    <location>
        <begin position="381"/>
        <end position="400"/>
    </location>
</feature>
<dbReference type="PANTHER" id="PTHR16172:SF30">
    <property type="entry name" value="SUGAR BABY, ISOFORM C"/>
    <property type="match status" value="1"/>
</dbReference>
<comment type="caution">
    <text evidence="9">The sequence shown here is derived from an EMBL/GenBank/DDBJ whole genome shotgun (WGS) entry which is preliminary data.</text>
</comment>
<comment type="subcellular location">
    <subcellularLocation>
        <location evidence="1">Membrane</location>
        <topology evidence="1">Multi-pass membrane protein</topology>
    </subcellularLocation>
</comment>
<dbReference type="Pfam" id="PF12832">
    <property type="entry name" value="MFS_1_like"/>
    <property type="match status" value="1"/>
</dbReference>
<name>A0AAV4R1G8_9ARAC</name>
<keyword evidence="4 7" id="KW-1133">Transmembrane helix</keyword>
<dbReference type="SUPFAM" id="SSF103473">
    <property type="entry name" value="MFS general substrate transporter"/>
    <property type="match status" value="1"/>
</dbReference>
<dbReference type="InterPro" id="IPR036259">
    <property type="entry name" value="MFS_trans_sf"/>
</dbReference>
<evidence type="ECO:0000256" key="2">
    <source>
        <dbReference type="ARBA" id="ARBA00005241"/>
    </source>
</evidence>